<reference evidence="1" key="1">
    <citation type="journal article" date="2021" name="Environ. Microbiol.">
        <title>Genomic characterization of three novel Desulfobacterota classes expand the metabolic and phylogenetic diversity of the phylum.</title>
        <authorList>
            <person name="Murphy C.L."/>
            <person name="Biggerstaff J."/>
            <person name="Eichhorn A."/>
            <person name="Ewing E."/>
            <person name="Shahan R."/>
            <person name="Soriano D."/>
            <person name="Stewart S."/>
            <person name="VanMol K."/>
            <person name="Walker R."/>
            <person name="Walters P."/>
            <person name="Elshahed M.S."/>
            <person name="Youssef N.H."/>
        </authorList>
    </citation>
    <scope>NUCLEOTIDE SEQUENCE</scope>
    <source>
        <strain evidence="1">Zod_Metabat.24</strain>
    </source>
</reference>
<evidence type="ECO:0000313" key="1">
    <source>
        <dbReference type="EMBL" id="MBN1573761.1"/>
    </source>
</evidence>
<proteinExistence type="predicted"/>
<evidence type="ECO:0000313" key="2">
    <source>
        <dbReference type="Proteomes" id="UP000809273"/>
    </source>
</evidence>
<dbReference type="AlphaFoldDB" id="A0A9D8KH95"/>
<accession>A0A9D8KH95</accession>
<dbReference type="EMBL" id="JAFGIX010000055">
    <property type="protein sequence ID" value="MBN1573761.1"/>
    <property type="molecule type" value="Genomic_DNA"/>
</dbReference>
<dbReference type="Proteomes" id="UP000809273">
    <property type="component" value="Unassembled WGS sequence"/>
</dbReference>
<gene>
    <name evidence="1" type="ORF">JW984_11250</name>
</gene>
<organism evidence="1 2">
    <name type="scientific">Candidatus Zymogenus saltonus</name>
    <dbReference type="NCBI Taxonomy" id="2844893"/>
    <lineage>
        <taxon>Bacteria</taxon>
        <taxon>Deltaproteobacteria</taxon>
        <taxon>Candidatus Zymogenia</taxon>
        <taxon>Candidatus Zymogeniales</taxon>
        <taxon>Candidatus Zymogenaceae</taxon>
        <taxon>Candidatus Zymogenus</taxon>
    </lineage>
</organism>
<protein>
    <submittedName>
        <fullName evidence="1">Uncharacterized protein</fullName>
    </submittedName>
</protein>
<reference evidence="1" key="2">
    <citation type="submission" date="2021-01" db="EMBL/GenBank/DDBJ databases">
        <authorList>
            <person name="Hahn C.R."/>
            <person name="Youssef N.H."/>
            <person name="Elshahed M."/>
        </authorList>
    </citation>
    <scope>NUCLEOTIDE SEQUENCE</scope>
    <source>
        <strain evidence="1">Zod_Metabat.24</strain>
    </source>
</reference>
<sequence length="76" mass="8804">MKGDLKGFLRKEVEIVAHGVVYRGVLIEVGEEEVLLKSEARWVTLLTLDVMEIREPGKHDKGLYKMIDKDFFKIDE</sequence>
<name>A0A9D8KH95_9DELT</name>
<comment type="caution">
    <text evidence="1">The sequence shown here is derived from an EMBL/GenBank/DDBJ whole genome shotgun (WGS) entry which is preliminary data.</text>
</comment>